<dbReference type="PANTHER" id="PTHR12993:SF23">
    <property type="entry name" value="N-ACETYLGLUCOSAMINYLPHOSPHATIDYLINOSITOL DEACETYLASE"/>
    <property type="match status" value="1"/>
</dbReference>
<evidence type="ECO:0000259" key="3">
    <source>
        <dbReference type="Pfam" id="PF24135"/>
    </source>
</evidence>
<dbReference type="Gene3D" id="3.40.50.10320">
    <property type="entry name" value="LmbE-like"/>
    <property type="match status" value="1"/>
</dbReference>
<dbReference type="Pfam" id="PF02585">
    <property type="entry name" value="PIG-L"/>
    <property type="match status" value="1"/>
</dbReference>
<feature type="compositionally biased region" description="Low complexity" evidence="2">
    <location>
        <begin position="461"/>
        <end position="474"/>
    </location>
</feature>
<dbReference type="Pfam" id="PF24135">
    <property type="entry name" value="DUF7402"/>
    <property type="match status" value="1"/>
</dbReference>
<dbReference type="SUPFAM" id="SSF49785">
    <property type="entry name" value="Galactose-binding domain-like"/>
    <property type="match status" value="1"/>
</dbReference>
<reference evidence="4 5" key="1">
    <citation type="submission" date="2020-05" db="EMBL/GenBank/DDBJ databases">
        <title>Genome Sequencing of Type Strains.</title>
        <authorList>
            <person name="Lemaire J.F."/>
            <person name="Inderbitzin P."/>
            <person name="Gregorio O.A."/>
            <person name="Collins S.B."/>
            <person name="Wespe N."/>
            <person name="Knight-Connoni V."/>
        </authorList>
    </citation>
    <scope>NUCLEOTIDE SEQUENCE [LARGE SCALE GENOMIC DNA]</scope>
    <source>
        <strain evidence="4 5">ATCC 19096</strain>
    </source>
</reference>
<evidence type="ECO:0000313" key="4">
    <source>
        <dbReference type="EMBL" id="NUU14000.1"/>
    </source>
</evidence>
<dbReference type="InterPro" id="IPR024078">
    <property type="entry name" value="LmbE-like_dom_sf"/>
</dbReference>
<dbReference type="InterPro" id="IPR003737">
    <property type="entry name" value="GlcNAc_PI_deacetylase-related"/>
</dbReference>
<name>A0ABX2MAS5_9MICO</name>
<feature type="region of interest" description="Disordered" evidence="2">
    <location>
        <begin position="461"/>
        <end position="485"/>
    </location>
</feature>
<dbReference type="RefSeq" id="WP_175351487.1">
    <property type="nucleotide sequence ID" value="NZ_BAAAWQ010000001.1"/>
</dbReference>
<dbReference type="EMBL" id="JABMCE010000075">
    <property type="protein sequence ID" value="NUU14000.1"/>
    <property type="molecule type" value="Genomic_DNA"/>
</dbReference>
<protein>
    <recommendedName>
        <fullName evidence="3">DUF7402 domain-containing protein</fullName>
    </recommendedName>
</protein>
<dbReference type="PANTHER" id="PTHR12993">
    <property type="entry name" value="N-ACETYLGLUCOSAMINYL-PHOSPHATIDYLINOSITOL DE-N-ACETYLASE-RELATED"/>
    <property type="match status" value="1"/>
</dbReference>
<dbReference type="SUPFAM" id="SSF102588">
    <property type="entry name" value="LmbE-like"/>
    <property type="match status" value="1"/>
</dbReference>
<accession>A0ABX2MAS5</accession>
<dbReference type="Proteomes" id="UP000573001">
    <property type="component" value="Unassembled WGS sequence"/>
</dbReference>
<evidence type="ECO:0000313" key="5">
    <source>
        <dbReference type="Proteomes" id="UP000573001"/>
    </source>
</evidence>
<sequence length="485" mass="50744">MRLVEPRRKRRVVASTTAVLVGLVAALAGPGLVLQTVGTSAAAATTTADCSAGSVLDVIAHPDDDLLFEGTDLRKDIDAGRCVRTVVVTAGDAGYSTSYWQGRQEGLLAAYANMAGVDSASTTGSLTAAGKTLHTETLTADPRISMVFMELPDGNVEGNGFRADGYESLQQLYAGDIDTIHTVTGAAHTASYTLAQLRATLLAVAEDFTPTDIHTLDYVGSYGDGDHSDHHTVGYLTNEVQEQYAGSHQFTGYMGYPIADRPANLTTAQTDAKADAFFTYAAHDDETCASWEACSSRPETSWLSRQYTAGSTVPAETTDPNRTDVTGSATVTASAENRADGQTAAKAVDGVVSGYPDAPTAEWVAPSGRAGTWIQLGWPKATSLTEIDLADRSNANDQVLGGTLTFSDGSSVSVPALANGGALQSVTFAARQVTWARFTVTSVSSTTENIGLAEIRAYTTSATSTTPTTSTDPTTLPPRPRPGRT</sequence>
<evidence type="ECO:0000256" key="1">
    <source>
        <dbReference type="ARBA" id="ARBA00022833"/>
    </source>
</evidence>
<feature type="compositionally biased region" description="Pro residues" evidence="2">
    <location>
        <begin position="475"/>
        <end position="485"/>
    </location>
</feature>
<dbReference type="Gene3D" id="2.60.120.260">
    <property type="entry name" value="Galactose-binding domain-like"/>
    <property type="match status" value="1"/>
</dbReference>
<feature type="domain" description="DUF7402" evidence="3">
    <location>
        <begin position="324"/>
        <end position="458"/>
    </location>
</feature>
<dbReference type="InterPro" id="IPR055826">
    <property type="entry name" value="DUF7402"/>
</dbReference>
<comment type="caution">
    <text evidence="4">The sequence shown here is derived from an EMBL/GenBank/DDBJ whole genome shotgun (WGS) entry which is preliminary data.</text>
</comment>
<organism evidence="4 5">
    <name type="scientific">Curtobacterium pusillum</name>
    <dbReference type="NCBI Taxonomy" id="69373"/>
    <lineage>
        <taxon>Bacteria</taxon>
        <taxon>Bacillati</taxon>
        <taxon>Actinomycetota</taxon>
        <taxon>Actinomycetes</taxon>
        <taxon>Micrococcales</taxon>
        <taxon>Microbacteriaceae</taxon>
        <taxon>Curtobacterium</taxon>
    </lineage>
</organism>
<gene>
    <name evidence="4" type="ORF">HP507_09175</name>
</gene>
<keyword evidence="5" id="KW-1185">Reference proteome</keyword>
<evidence type="ECO:0000256" key="2">
    <source>
        <dbReference type="SAM" id="MobiDB-lite"/>
    </source>
</evidence>
<dbReference type="InterPro" id="IPR008979">
    <property type="entry name" value="Galactose-bd-like_sf"/>
</dbReference>
<proteinExistence type="predicted"/>
<keyword evidence="1" id="KW-0862">Zinc</keyword>